<evidence type="ECO:0000256" key="1">
    <source>
        <dbReference type="SAM" id="Phobius"/>
    </source>
</evidence>
<reference evidence="2" key="1">
    <citation type="journal article" date="2023" name="Mol. Phylogenet. Evol.">
        <title>Genome-scale phylogeny and comparative genomics of the fungal order Sordariales.</title>
        <authorList>
            <person name="Hensen N."/>
            <person name="Bonometti L."/>
            <person name="Westerberg I."/>
            <person name="Brannstrom I.O."/>
            <person name="Guillou S."/>
            <person name="Cros-Aarteil S."/>
            <person name="Calhoun S."/>
            <person name="Haridas S."/>
            <person name="Kuo A."/>
            <person name="Mondo S."/>
            <person name="Pangilinan J."/>
            <person name="Riley R."/>
            <person name="LaButti K."/>
            <person name="Andreopoulos B."/>
            <person name="Lipzen A."/>
            <person name="Chen C."/>
            <person name="Yan M."/>
            <person name="Daum C."/>
            <person name="Ng V."/>
            <person name="Clum A."/>
            <person name="Steindorff A."/>
            <person name="Ohm R.A."/>
            <person name="Martin F."/>
            <person name="Silar P."/>
            <person name="Natvig D.O."/>
            <person name="Lalanne C."/>
            <person name="Gautier V."/>
            <person name="Ament-Velasquez S.L."/>
            <person name="Kruys A."/>
            <person name="Hutchinson M.I."/>
            <person name="Powell A.J."/>
            <person name="Barry K."/>
            <person name="Miller A.N."/>
            <person name="Grigoriev I.V."/>
            <person name="Debuchy R."/>
            <person name="Gladieux P."/>
            <person name="Hiltunen Thoren M."/>
            <person name="Johannesson H."/>
        </authorList>
    </citation>
    <scope>NUCLEOTIDE SEQUENCE</scope>
    <source>
        <strain evidence="2">CBS 532.94</strain>
    </source>
</reference>
<keyword evidence="1" id="KW-0472">Membrane</keyword>
<dbReference type="Proteomes" id="UP001303760">
    <property type="component" value="Unassembled WGS sequence"/>
</dbReference>
<reference evidence="2" key="2">
    <citation type="submission" date="2023-05" db="EMBL/GenBank/DDBJ databases">
        <authorList>
            <consortium name="Lawrence Berkeley National Laboratory"/>
            <person name="Steindorff A."/>
            <person name="Hensen N."/>
            <person name="Bonometti L."/>
            <person name="Westerberg I."/>
            <person name="Brannstrom I.O."/>
            <person name="Guillou S."/>
            <person name="Cros-Aarteil S."/>
            <person name="Calhoun S."/>
            <person name="Haridas S."/>
            <person name="Kuo A."/>
            <person name="Mondo S."/>
            <person name="Pangilinan J."/>
            <person name="Riley R."/>
            <person name="Labutti K."/>
            <person name="Andreopoulos B."/>
            <person name="Lipzen A."/>
            <person name="Chen C."/>
            <person name="Yanf M."/>
            <person name="Daum C."/>
            <person name="Ng V."/>
            <person name="Clum A."/>
            <person name="Ohm R."/>
            <person name="Martin F."/>
            <person name="Silar P."/>
            <person name="Natvig D."/>
            <person name="Lalanne C."/>
            <person name="Gautier V."/>
            <person name="Ament-Velasquez S.L."/>
            <person name="Kruys A."/>
            <person name="Hutchinson M.I."/>
            <person name="Powell A.J."/>
            <person name="Barry K."/>
            <person name="Miller A.N."/>
            <person name="Grigoriev I.V."/>
            <person name="Debuchy R."/>
            <person name="Gladieux P."/>
            <person name="Thoren M.H."/>
            <person name="Johannesson H."/>
        </authorList>
    </citation>
    <scope>NUCLEOTIDE SEQUENCE</scope>
    <source>
        <strain evidence="2">CBS 532.94</strain>
    </source>
</reference>
<accession>A0AAN7C6S7</accession>
<evidence type="ECO:0000313" key="3">
    <source>
        <dbReference type="Proteomes" id="UP001303760"/>
    </source>
</evidence>
<sequence length="199" mass="23021">MSQEVLAKVEEKAENACKELKQVRQRFREKLARITVMRDGLFNASAVMESRASTQLGENVKLLTFAIWSINESYSRVDLAIITASVAVATYLITLNLNNLVRALRKLYAPKRRKLIQQMERDSEWKSLGDRFKVFQRFERGQMKPSEWMIIVFLLSQMMAGLGRTLDRIKKKVGGRLAWLMRPRRRRSSQTSDSTSMSS</sequence>
<organism evidence="2 3">
    <name type="scientific">Achaetomium macrosporum</name>
    <dbReference type="NCBI Taxonomy" id="79813"/>
    <lineage>
        <taxon>Eukaryota</taxon>
        <taxon>Fungi</taxon>
        <taxon>Dikarya</taxon>
        <taxon>Ascomycota</taxon>
        <taxon>Pezizomycotina</taxon>
        <taxon>Sordariomycetes</taxon>
        <taxon>Sordariomycetidae</taxon>
        <taxon>Sordariales</taxon>
        <taxon>Chaetomiaceae</taxon>
        <taxon>Achaetomium</taxon>
    </lineage>
</organism>
<comment type="caution">
    <text evidence="2">The sequence shown here is derived from an EMBL/GenBank/DDBJ whole genome shotgun (WGS) entry which is preliminary data.</text>
</comment>
<name>A0AAN7C6S7_9PEZI</name>
<proteinExistence type="predicted"/>
<gene>
    <name evidence="2" type="ORF">C8A03DRAFT_36049</name>
</gene>
<feature type="transmembrane region" description="Helical" evidence="1">
    <location>
        <begin position="79"/>
        <end position="97"/>
    </location>
</feature>
<evidence type="ECO:0000313" key="2">
    <source>
        <dbReference type="EMBL" id="KAK4236067.1"/>
    </source>
</evidence>
<keyword evidence="3" id="KW-1185">Reference proteome</keyword>
<dbReference type="AlphaFoldDB" id="A0AAN7C6S7"/>
<protein>
    <submittedName>
        <fullName evidence="2">Uncharacterized protein</fullName>
    </submittedName>
</protein>
<keyword evidence="1" id="KW-1133">Transmembrane helix</keyword>
<dbReference type="EMBL" id="MU860216">
    <property type="protein sequence ID" value="KAK4236067.1"/>
    <property type="molecule type" value="Genomic_DNA"/>
</dbReference>
<keyword evidence="1" id="KW-0812">Transmembrane</keyword>